<dbReference type="InterPro" id="IPR037027">
    <property type="entry name" value="YqgF/RNaseH-like_dom_sf"/>
</dbReference>
<dbReference type="GO" id="GO:0004518">
    <property type="term" value="F:nuclease activity"/>
    <property type="evidence" value="ECO:0007669"/>
    <property type="project" value="UniProtKB-KW"/>
</dbReference>
<dbReference type="InterPro" id="IPR006641">
    <property type="entry name" value="YqgF/RNaseH-like_dom"/>
</dbReference>
<feature type="domain" description="YqgF/RNase H-like" evidence="6">
    <location>
        <begin position="17"/>
        <end position="116"/>
    </location>
</feature>
<evidence type="ECO:0000256" key="4">
    <source>
        <dbReference type="ARBA" id="ARBA00022801"/>
    </source>
</evidence>
<dbReference type="PANTHER" id="PTHR33317:SF4">
    <property type="entry name" value="POLYNUCLEOTIDYL TRANSFERASE, RIBONUCLEASE H-LIKE SUPERFAMILY PROTEIN"/>
    <property type="match status" value="1"/>
</dbReference>
<evidence type="ECO:0000313" key="7">
    <source>
        <dbReference type="EMBL" id="QUT07434.1"/>
    </source>
</evidence>
<keyword evidence="4 5" id="KW-0378">Hydrolase</keyword>
<dbReference type="InterPro" id="IPR005227">
    <property type="entry name" value="YqgF"/>
</dbReference>
<dbReference type="EC" id="3.1.-.-" evidence="5"/>
<dbReference type="SMART" id="SM00732">
    <property type="entry name" value="YqgFc"/>
    <property type="match status" value="1"/>
</dbReference>
<keyword evidence="8" id="KW-1185">Reference proteome</keyword>
<dbReference type="GO" id="GO:0000967">
    <property type="term" value="P:rRNA 5'-end processing"/>
    <property type="evidence" value="ECO:0007669"/>
    <property type="project" value="UniProtKB-UniRule"/>
</dbReference>
<evidence type="ECO:0000256" key="1">
    <source>
        <dbReference type="ARBA" id="ARBA00022490"/>
    </source>
</evidence>
<reference evidence="7" key="1">
    <citation type="submission" date="2021-04" db="EMBL/GenBank/DDBJ databases">
        <title>Isolation of p-tert-butylphenol degrading bacteria Sphingobium phenoxybenzoativorans Tas13 from active sludge.</title>
        <authorList>
            <person name="Li Y."/>
        </authorList>
    </citation>
    <scope>NUCLEOTIDE SEQUENCE</scope>
    <source>
        <strain evidence="7">Tas13</strain>
    </source>
</reference>
<comment type="similarity">
    <text evidence="5">Belongs to the YqgF HJR family.</text>
</comment>
<dbReference type="RefSeq" id="WP_212610583.1">
    <property type="nucleotide sequence ID" value="NZ_CP073910.1"/>
</dbReference>
<dbReference type="AlphaFoldDB" id="A0A975Q313"/>
<dbReference type="NCBIfam" id="TIGR00250">
    <property type="entry name" value="RNAse_H_YqgF"/>
    <property type="match status" value="1"/>
</dbReference>
<sequence length="164" mass="17593">MITADRTAFRDWLPQGGRLIGLDVGTKTIGLALCDAGWSIASPAHTINRGKFTRDKAALAEFMGQQQVKGIVIGLPLNLDGSESPRSQSSRAFARNLADMGAPIFLWDERWSTQAVTRTLIEADASRARRGELVDKLAASYILQGAIDALASAAETDANPPILD</sequence>
<dbReference type="Gene3D" id="3.30.420.140">
    <property type="entry name" value="YqgF/RNase H-like domain"/>
    <property type="match status" value="1"/>
</dbReference>
<dbReference type="HAMAP" id="MF_00651">
    <property type="entry name" value="Nuclease_YqgF"/>
    <property type="match status" value="1"/>
</dbReference>
<dbReference type="SUPFAM" id="SSF53098">
    <property type="entry name" value="Ribonuclease H-like"/>
    <property type="match status" value="1"/>
</dbReference>
<keyword evidence="2 5" id="KW-0690">Ribosome biogenesis</keyword>
<dbReference type="GO" id="GO:0005829">
    <property type="term" value="C:cytosol"/>
    <property type="evidence" value="ECO:0007669"/>
    <property type="project" value="TreeGrafter"/>
</dbReference>
<evidence type="ECO:0000256" key="5">
    <source>
        <dbReference type="HAMAP-Rule" id="MF_00651"/>
    </source>
</evidence>
<dbReference type="GO" id="GO:0016788">
    <property type="term" value="F:hydrolase activity, acting on ester bonds"/>
    <property type="evidence" value="ECO:0007669"/>
    <property type="project" value="UniProtKB-UniRule"/>
</dbReference>
<dbReference type="Pfam" id="PF03652">
    <property type="entry name" value="RuvX"/>
    <property type="match status" value="1"/>
</dbReference>
<keyword evidence="1 5" id="KW-0963">Cytoplasm</keyword>
<accession>A0A975Q313</accession>
<gene>
    <name evidence="7" type="primary">ruvX</name>
    <name evidence="7" type="ORF">KFK14_08580</name>
</gene>
<comment type="subcellular location">
    <subcellularLocation>
        <location evidence="5">Cytoplasm</location>
    </subcellularLocation>
</comment>
<dbReference type="EMBL" id="CP073910">
    <property type="protein sequence ID" value="QUT07434.1"/>
    <property type="molecule type" value="Genomic_DNA"/>
</dbReference>
<dbReference type="InterPro" id="IPR012337">
    <property type="entry name" value="RNaseH-like_sf"/>
</dbReference>
<comment type="function">
    <text evidence="5">Could be a nuclease involved in processing of the 5'-end of pre-16S rRNA.</text>
</comment>
<dbReference type="CDD" id="cd16964">
    <property type="entry name" value="YqgF"/>
    <property type="match status" value="1"/>
</dbReference>
<evidence type="ECO:0000256" key="3">
    <source>
        <dbReference type="ARBA" id="ARBA00022722"/>
    </source>
</evidence>
<name>A0A975Q313_9SPHN</name>
<keyword evidence="3 5" id="KW-0540">Nuclease</keyword>
<protein>
    <recommendedName>
        <fullName evidence="5">Putative pre-16S rRNA nuclease</fullName>
        <ecNumber evidence="5">3.1.-.-</ecNumber>
    </recommendedName>
</protein>
<evidence type="ECO:0000313" key="8">
    <source>
        <dbReference type="Proteomes" id="UP000681425"/>
    </source>
</evidence>
<evidence type="ECO:0000259" key="6">
    <source>
        <dbReference type="SMART" id="SM00732"/>
    </source>
</evidence>
<organism evidence="7 8">
    <name type="scientific">Sphingobium phenoxybenzoativorans</name>
    <dbReference type="NCBI Taxonomy" id="1592790"/>
    <lineage>
        <taxon>Bacteria</taxon>
        <taxon>Pseudomonadati</taxon>
        <taxon>Pseudomonadota</taxon>
        <taxon>Alphaproteobacteria</taxon>
        <taxon>Sphingomonadales</taxon>
        <taxon>Sphingomonadaceae</taxon>
        <taxon>Sphingobium</taxon>
    </lineage>
</organism>
<evidence type="ECO:0000256" key="2">
    <source>
        <dbReference type="ARBA" id="ARBA00022517"/>
    </source>
</evidence>
<dbReference type="Proteomes" id="UP000681425">
    <property type="component" value="Chromosome"/>
</dbReference>
<dbReference type="KEGG" id="spph:KFK14_08580"/>
<dbReference type="PANTHER" id="PTHR33317">
    <property type="entry name" value="POLYNUCLEOTIDYL TRANSFERASE, RIBONUCLEASE H-LIKE SUPERFAMILY PROTEIN"/>
    <property type="match status" value="1"/>
</dbReference>
<proteinExistence type="inferred from homology"/>